<dbReference type="Proteomes" id="UP000217790">
    <property type="component" value="Unassembled WGS sequence"/>
</dbReference>
<gene>
    <name evidence="2" type="ORF">ARMGADRAFT_191592</name>
</gene>
<keyword evidence="1" id="KW-0472">Membrane</keyword>
<reference evidence="3" key="1">
    <citation type="journal article" date="2017" name="Nat. Ecol. Evol.">
        <title>Genome expansion and lineage-specific genetic innovations in the forest pathogenic fungi Armillaria.</title>
        <authorList>
            <person name="Sipos G."/>
            <person name="Prasanna A.N."/>
            <person name="Walter M.C."/>
            <person name="O'Connor E."/>
            <person name="Balint B."/>
            <person name="Krizsan K."/>
            <person name="Kiss B."/>
            <person name="Hess J."/>
            <person name="Varga T."/>
            <person name="Slot J."/>
            <person name="Riley R."/>
            <person name="Boka B."/>
            <person name="Rigling D."/>
            <person name="Barry K."/>
            <person name="Lee J."/>
            <person name="Mihaltcheva S."/>
            <person name="LaButti K."/>
            <person name="Lipzen A."/>
            <person name="Waldron R."/>
            <person name="Moloney N.M."/>
            <person name="Sperisen C."/>
            <person name="Kredics L."/>
            <person name="Vagvoelgyi C."/>
            <person name="Patrignani A."/>
            <person name="Fitzpatrick D."/>
            <person name="Nagy I."/>
            <person name="Doyle S."/>
            <person name="Anderson J.B."/>
            <person name="Grigoriev I.V."/>
            <person name="Gueldener U."/>
            <person name="Muensterkoetter M."/>
            <person name="Nagy L.G."/>
        </authorList>
    </citation>
    <scope>NUCLEOTIDE SEQUENCE [LARGE SCALE GENOMIC DNA]</scope>
    <source>
        <strain evidence="3">Ar21-2</strain>
    </source>
</reference>
<keyword evidence="1" id="KW-0812">Transmembrane</keyword>
<name>A0A2H3DUC8_ARMGA</name>
<keyword evidence="3" id="KW-1185">Reference proteome</keyword>
<feature type="transmembrane region" description="Helical" evidence="1">
    <location>
        <begin position="52"/>
        <end position="76"/>
    </location>
</feature>
<dbReference type="AlphaFoldDB" id="A0A2H3DUC8"/>
<dbReference type="EMBL" id="KZ293660">
    <property type="protein sequence ID" value="PBK91883.1"/>
    <property type="molecule type" value="Genomic_DNA"/>
</dbReference>
<evidence type="ECO:0000313" key="3">
    <source>
        <dbReference type="Proteomes" id="UP000217790"/>
    </source>
</evidence>
<evidence type="ECO:0000313" key="2">
    <source>
        <dbReference type="EMBL" id="PBK91883.1"/>
    </source>
</evidence>
<evidence type="ECO:0000256" key="1">
    <source>
        <dbReference type="SAM" id="Phobius"/>
    </source>
</evidence>
<organism evidence="2 3">
    <name type="scientific">Armillaria gallica</name>
    <name type="common">Bulbous honey fungus</name>
    <name type="synonym">Armillaria bulbosa</name>
    <dbReference type="NCBI Taxonomy" id="47427"/>
    <lineage>
        <taxon>Eukaryota</taxon>
        <taxon>Fungi</taxon>
        <taxon>Dikarya</taxon>
        <taxon>Basidiomycota</taxon>
        <taxon>Agaricomycotina</taxon>
        <taxon>Agaricomycetes</taxon>
        <taxon>Agaricomycetidae</taxon>
        <taxon>Agaricales</taxon>
        <taxon>Marasmiineae</taxon>
        <taxon>Physalacriaceae</taxon>
        <taxon>Armillaria</taxon>
    </lineage>
</organism>
<keyword evidence="1" id="KW-1133">Transmembrane helix</keyword>
<dbReference type="InParanoid" id="A0A2H3DUC8"/>
<proteinExistence type="predicted"/>
<accession>A0A2H3DUC8</accession>
<sequence length="92" mass="10738">MDFSFDYYPRRLFSFVRTRLPNLSVISNTISSIKHRYAAIFKSVIFHRTNGVILTAILCVLVHILLFESPFFLITLPGRGCFFQYNIRLCSL</sequence>
<protein>
    <submittedName>
        <fullName evidence="2">Uncharacterized protein</fullName>
    </submittedName>
</protein>